<dbReference type="Gene3D" id="3.40.50.11840">
    <property type="entry name" value="Diphthamide synthesis DPH1/DPH2 domain 1"/>
    <property type="match status" value="1"/>
</dbReference>
<keyword evidence="14" id="KW-1185">Reference proteome</keyword>
<feature type="compositionally biased region" description="Basic and acidic residues" evidence="12">
    <location>
        <begin position="418"/>
        <end position="427"/>
    </location>
</feature>
<evidence type="ECO:0000256" key="5">
    <source>
        <dbReference type="ARBA" id="ARBA00022679"/>
    </source>
</evidence>
<dbReference type="PANTHER" id="PTHR10762">
    <property type="entry name" value="DIPHTHAMIDE BIOSYNTHESIS PROTEIN"/>
    <property type="match status" value="1"/>
</dbReference>
<dbReference type="AlphaFoldDB" id="A0ABD2IJA4"/>
<reference evidence="13 14" key="1">
    <citation type="submission" date="2024-10" db="EMBL/GenBank/DDBJ databases">
        <authorList>
            <person name="Kim D."/>
        </authorList>
    </citation>
    <scope>NUCLEOTIDE SEQUENCE [LARGE SCALE GENOMIC DNA]</scope>
    <source>
        <strain evidence="13">Taebaek</strain>
    </source>
</reference>
<comment type="function">
    <text evidence="11">Catalyzes the first step of diphthamide biosynthesis, a post-translational modification of histidine which occurs in elongation factor 2.</text>
</comment>
<organism evidence="13 14">
    <name type="scientific">Heterodera schachtii</name>
    <name type="common">Sugarbeet cyst nematode worm</name>
    <name type="synonym">Tylenchus schachtii</name>
    <dbReference type="NCBI Taxonomy" id="97005"/>
    <lineage>
        <taxon>Eukaryota</taxon>
        <taxon>Metazoa</taxon>
        <taxon>Ecdysozoa</taxon>
        <taxon>Nematoda</taxon>
        <taxon>Chromadorea</taxon>
        <taxon>Rhabditida</taxon>
        <taxon>Tylenchina</taxon>
        <taxon>Tylenchomorpha</taxon>
        <taxon>Tylenchoidea</taxon>
        <taxon>Heteroderidae</taxon>
        <taxon>Heteroderinae</taxon>
        <taxon>Heterodera</taxon>
    </lineage>
</organism>
<comment type="caution">
    <text evidence="13">The sequence shown here is derived from an EMBL/GenBank/DDBJ whole genome shotgun (WGS) entry which is preliminary data.</text>
</comment>
<comment type="catalytic activity">
    <reaction evidence="10 11">
        <text>L-histidyl-[translation elongation factor 2] + S-adenosyl-L-methionine = 2-[(3S)-amino-3-carboxypropyl]-L-histidyl-[translation elongation factor 2] + S-methyl-5'-thioadenosine + H(+)</text>
        <dbReference type="Rhea" id="RHEA:36783"/>
        <dbReference type="Rhea" id="RHEA-COMP:9748"/>
        <dbReference type="Rhea" id="RHEA-COMP:9749"/>
        <dbReference type="ChEBI" id="CHEBI:15378"/>
        <dbReference type="ChEBI" id="CHEBI:17509"/>
        <dbReference type="ChEBI" id="CHEBI:29979"/>
        <dbReference type="ChEBI" id="CHEBI:59789"/>
        <dbReference type="ChEBI" id="CHEBI:73995"/>
        <dbReference type="EC" id="2.5.1.108"/>
    </reaction>
</comment>
<feature type="region of interest" description="Disordered" evidence="12">
    <location>
        <begin position="403"/>
        <end position="427"/>
    </location>
</feature>
<evidence type="ECO:0000256" key="8">
    <source>
        <dbReference type="ARBA" id="ARBA00023004"/>
    </source>
</evidence>
<keyword evidence="9" id="KW-0411">Iron-sulfur</keyword>
<sequence>MFACFFQPNWIILDHSKVHGKVKKLFLIIIIFQMHSARVNQRQQIEELAQNSTLLQDMEILPHNYNFEIPKTIWKIRTIDAKIVALQFPEGLTMFACVIVDILEKHTGAEFIILGDLLVHYGHSCLVPIQDTVGIHLLYVFVNIDMGTAHLLDTLRHNFLPTAGDGTEKAQKLALVSTVQFVATLQIVKRELAKDGFDIVIPQCSPLSPGELLGCTAPVLPKDVTTLVYLGDGRFHLESAMIQNPSVPAYQYNPYSREFTRERYGTELMLANRRAAVAVARDAQCFGLILGTLGRQGNAKIFNYLEQKLKEAGKRVIGVLLSEIFSDKLALFASVQCWVQVACPRLSIDWGHTFTAAPLLTPFELSVALDRAKTEAADSAPPPLLTEYPMDFYAYDSAGPWTNNHPTHRSSQPRRTQQRREHISLRN</sequence>
<evidence type="ECO:0000256" key="6">
    <source>
        <dbReference type="ARBA" id="ARBA00022691"/>
    </source>
</evidence>
<gene>
    <name evidence="13" type="ORF">niasHS_015394</name>
</gene>
<keyword evidence="5 11" id="KW-0808">Transferase</keyword>
<dbReference type="InterPro" id="IPR042263">
    <property type="entry name" value="DPH1/DPH2_1"/>
</dbReference>
<evidence type="ECO:0000256" key="2">
    <source>
        <dbReference type="ARBA" id="ARBA00010173"/>
    </source>
</evidence>
<evidence type="ECO:0000256" key="10">
    <source>
        <dbReference type="ARBA" id="ARBA00048403"/>
    </source>
</evidence>
<dbReference type="InterPro" id="IPR042265">
    <property type="entry name" value="DPH1/DPH2_3"/>
</dbReference>
<dbReference type="GO" id="GO:0090560">
    <property type="term" value="F:2-(3-amino-3-carboxypropyl)histidine synthase activity"/>
    <property type="evidence" value="ECO:0007669"/>
    <property type="project" value="UniProtKB-UniRule"/>
</dbReference>
<evidence type="ECO:0000313" key="13">
    <source>
        <dbReference type="EMBL" id="KAL3073368.1"/>
    </source>
</evidence>
<dbReference type="EC" id="2.5.1.108" evidence="3 11"/>
<proteinExistence type="inferred from homology"/>
<keyword evidence="8" id="KW-0408">Iron</keyword>
<dbReference type="Gene3D" id="3.40.50.11850">
    <property type="entry name" value="Diphthamide synthesis DPH1/DPH2 domain 2"/>
    <property type="match status" value="1"/>
</dbReference>
<comment type="similarity">
    <text evidence="2 11">Belongs to the DPH1/DPH2 family. DPH1 subfamily.</text>
</comment>
<comment type="pathway">
    <text evidence="1 11">Protein modification; peptidyl-diphthamide biosynthesis.</text>
</comment>
<comment type="cofactor">
    <cofactor evidence="11">
        <name>[4Fe-4S] cluster</name>
        <dbReference type="ChEBI" id="CHEBI:49883"/>
    </cofactor>
    <text evidence="11">Binds 1 [4Fe-4S] cluster per subunit. The cluster is coordinated with 3 cysteines and an exchangeable S-adenosyl-L-methionine.</text>
</comment>
<dbReference type="Pfam" id="PF01866">
    <property type="entry name" value="Diphthamide_syn"/>
    <property type="match status" value="1"/>
</dbReference>
<evidence type="ECO:0000313" key="14">
    <source>
        <dbReference type="Proteomes" id="UP001620645"/>
    </source>
</evidence>
<dbReference type="GO" id="GO:0017183">
    <property type="term" value="P:protein histidyl modification to diphthamide"/>
    <property type="evidence" value="ECO:0007669"/>
    <property type="project" value="UniProtKB-UniRule"/>
</dbReference>
<evidence type="ECO:0000256" key="9">
    <source>
        <dbReference type="ARBA" id="ARBA00023014"/>
    </source>
</evidence>
<dbReference type="Gene3D" id="3.40.50.11860">
    <property type="entry name" value="Diphthamide synthesis DPH1/DPH2 domain 3"/>
    <property type="match status" value="1"/>
</dbReference>
<keyword evidence="7" id="KW-0479">Metal-binding</keyword>
<evidence type="ECO:0000256" key="12">
    <source>
        <dbReference type="SAM" id="MobiDB-lite"/>
    </source>
</evidence>
<keyword evidence="6 11" id="KW-0949">S-adenosyl-L-methionine</keyword>
<name>A0ABD2IJA4_HETSC</name>
<dbReference type="NCBIfam" id="TIGR00322">
    <property type="entry name" value="diphth2_R"/>
    <property type="match status" value="2"/>
</dbReference>
<keyword evidence="11" id="KW-0004">4Fe-4S</keyword>
<evidence type="ECO:0000256" key="7">
    <source>
        <dbReference type="ARBA" id="ARBA00022723"/>
    </source>
</evidence>
<evidence type="ECO:0000256" key="4">
    <source>
        <dbReference type="ARBA" id="ARBA00021915"/>
    </source>
</evidence>
<dbReference type="SFLD" id="SFLDS00032">
    <property type="entry name" value="Radical_SAM_3-amino-3-carboxyp"/>
    <property type="match status" value="1"/>
</dbReference>
<dbReference type="InterPro" id="IPR035435">
    <property type="entry name" value="DPH1/DPH2_euk_archaea"/>
</dbReference>
<evidence type="ECO:0000256" key="1">
    <source>
        <dbReference type="ARBA" id="ARBA00005156"/>
    </source>
</evidence>
<dbReference type="FunFam" id="3.40.50.11860:FF:000002">
    <property type="entry name" value="2-(3-amino-3-carboxypropyl)histidine synthase subunit 1"/>
    <property type="match status" value="1"/>
</dbReference>
<dbReference type="PANTHER" id="PTHR10762:SF1">
    <property type="entry name" value="2-(3-AMINO-3-CARBOXYPROPYL)HISTIDINE SYNTHASE SUBUNIT 1"/>
    <property type="match status" value="1"/>
</dbReference>
<dbReference type="Proteomes" id="UP001620645">
    <property type="component" value="Unassembled WGS sequence"/>
</dbReference>
<dbReference type="InterPro" id="IPR042264">
    <property type="entry name" value="DPH1/DPH2_2"/>
</dbReference>
<dbReference type="FunFam" id="3.40.50.11850:FF:000001">
    <property type="entry name" value="2-(3-amino-3-carboxypropyl)histidine synthase subunit 1"/>
    <property type="match status" value="1"/>
</dbReference>
<protein>
    <recommendedName>
        <fullName evidence="4 11">2-(3-amino-3-carboxypropyl)histidine synthase subunit 1</fullName>
        <ecNumber evidence="3 11">2.5.1.108</ecNumber>
    </recommendedName>
</protein>
<dbReference type="PIRSF" id="PIRSF004967">
    <property type="entry name" value="DPH1"/>
    <property type="match status" value="1"/>
</dbReference>
<evidence type="ECO:0000256" key="11">
    <source>
        <dbReference type="PIRNR" id="PIRNR004967"/>
    </source>
</evidence>
<dbReference type="GO" id="GO:0051539">
    <property type="term" value="F:4 iron, 4 sulfur cluster binding"/>
    <property type="evidence" value="ECO:0007669"/>
    <property type="project" value="UniProtKB-UniRule"/>
</dbReference>
<dbReference type="GO" id="GO:0046872">
    <property type="term" value="F:metal ion binding"/>
    <property type="evidence" value="ECO:0007669"/>
    <property type="project" value="UniProtKB-KW"/>
</dbReference>
<dbReference type="InterPro" id="IPR016435">
    <property type="entry name" value="DPH1/DPH2"/>
</dbReference>
<evidence type="ECO:0000256" key="3">
    <source>
        <dbReference type="ARBA" id="ARBA00012221"/>
    </source>
</evidence>
<dbReference type="EMBL" id="JBICCN010000367">
    <property type="protein sequence ID" value="KAL3073368.1"/>
    <property type="molecule type" value="Genomic_DNA"/>
</dbReference>
<accession>A0ABD2IJA4</accession>